<dbReference type="InterPro" id="IPR037171">
    <property type="entry name" value="NagB/RpiA_transferase-like"/>
</dbReference>
<evidence type="ECO:0000256" key="1">
    <source>
        <dbReference type="ARBA" id="ARBA00004514"/>
    </source>
</evidence>
<dbReference type="PANTHER" id="PTHR10233">
    <property type="entry name" value="TRANSLATION INITIATION FACTOR EIF-2B"/>
    <property type="match status" value="1"/>
</dbReference>
<evidence type="ECO:0000256" key="3">
    <source>
        <dbReference type="ARBA" id="ARBA00022490"/>
    </source>
</evidence>
<keyword evidence="5" id="KW-0648">Protein biosynthesis</keyword>
<protein>
    <recommendedName>
        <fullName evidence="6">Translation initiation factor eIF2B subunit delta</fullName>
    </recommendedName>
    <alternativeName>
        <fullName evidence="7">eIF2B GDP-GTP exchange factor subunit delta</fullName>
    </alternativeName>
</protein>
<comment type="similarity">
    <text evidence="2 9">Belongs to the eIF-2B alpha/beta/delta subunits family.</text>
</comment>
<keyword evidence="4" id="KW-0396">Initiation factor</keyword>
<evidence type="ECO:0000256" key="6">
    <source>
        <dbReference type="ARBA" id="ARBA00044147"/>
    </source>
</evidence>
<reference evidence="11" key="1">
    <citation type="journal article" date="2022" name="G3 (Bethesda)">
        <title>High quality genome of the basidiomycete yeast Dioszegia hungarica PDD-24b-2 isolated from cloud water.</title>
        <authorList>
            <person name="Jarrige D."/>
            <person name="Haridas S."/>
            <person name="Bleykasten-Grosshans C."/>
            <person name="Joly M."/>
            <person name="Nadalig T."/>
            <person name="Sancelme M."/>
            <person name="Vuilleumier S."/>
            <person name="Grigoriev I.V."/>
            <person name="Amato P."/>
            <person name="Bringel F."/>
        </authorList>
    </citation>
    <scope>NUCLEOTIDE SEQUENCE</scope>
    <source>
        <strain evidence="11">PDD-24b-2</strain>
    </source>
</reference>
<feature type="compositionally biased region" description="Basic and acidic residues" evidence="10">
    <location>
        <begin position="39"/>
        <end position="53"/>
    </location>
</feature>
<dbReference type="SUPFAM" id="SSF100950">
    <property type="entry name" value="NagB/RpiA/CoA transferase-like"/>
    <property type="match status" value="1"/>
</dbReference>
<dbReference type="Proteomes" id="UP001164286">
    <property type="component" value="Unassembled WGS sequence"/>
</dbReference>
<feature type="region of interest" description="Disordered" evidence="10">
    <location>
        <begin position="1"/>
        <end position="113"/>
    </location>
</feature>
<dbReference type="InterPro" id="IPR000649">
    <property type="entry name" value="IF-2B-related"/>
</dbReference>
<gene>
    <name evidence="11" type="ORF">MKK02DRAFT_24331</name>
</gene>
<comment type="caution">
    <text evidence="11">The sequence shown here is derived from an EMBL/GenBank/DDBJ whole genome shotgun (WGS) entry which is preliminary data.</text>
</comment>
<sequence length="487" mass="50797">MSDEKPEASGSGSGTAPTSKPAKQPKAAKAPTDGAGAKAGEKSAKDIKKEKRAAAVAARGGGEDPRAAAAAAGAGPSGSNANSNSNANPSLGQSTSSQPGGAGTGGGNNAARRPAPLLSDVSYILPPTPSHSLFFSHLPILTPPATATAIQSGKIHPLVIRLGCLMASGALRGSNARTTGMLLAFKEVIRDYESPENAVLWKDLPGHLSPMIAWLEGCRPKGAGGGNAIRWLKGEINKLGEEEEDRTEDAQKQHLILSIAYYIRDRIEYAGQQIAFEAQRKIRAGDVIMVYARSSVVERCLIYAWTKMREADPEATFEVIVVDSAPLHEGRNLLEALSAQGIPTTYTLLTSLSPLLSRTSLVLLGASALYANGSLHARAGTALVAMLAKEYRVPVVVAVETYKFTGGVRLDGLGMNEVDVNWMDEDRGTEGIVKAGDGKEGGGANLTRLALTYDLTPAEYITALCTEIGFIPPSSVPTVTGKTAAGA</sequence>
<comment type="subunit">
    <text evidence="8">Component of the translation initiation factor 2B (eIF2B) complex which is a heterodecamer of two sets of five different subunits: alpha, beta, gamma, delta and epsilon. Subunits alpha, beta and delta comprise a regulatory subcomplex and subunits epsilon and gamma comprise a catalytic subcomplex. Within the complex, the hexameric regulatory complex resides at the center, with the two heterodimeric catalytic subcomplexes bound on opposite sides.</text>
</comment>
<dbReference type="GO" id="GO:0003743">
    <property type="term" value="F:translation initiation factor activity"/>
    <property type="evidence" value="ECO:0007669"/>
    <property type="project" value="UniProtKB-KW"/>
</dbReference>
<keyword evidence="12" id="KW-1185">Reference proteome</keyword>
<evidence type="ECO:0000256" key="4">
    <source>
        <dbReference type="ARBA" id="ARBA00022540"/>
    </source>
</evidence>
<evidence type="ECO:0000256" key="8">
    <source>
        <dbReference type="ARBA" id="ARBA00046432"/>
    </source>
</evidence>
<evidence type="ECO:0000256" key="9">
    <source>
        <dbReference type="RuleBase" id="RU003814"/>
    </source>
</evidence>
<evidence type="ECO:0000256" key="2">
    <source>
        <dbReference type="ARBA" id="ARBA00007251"/>
    </source>
</evidence>
<evidence type="ECO:0000256" key="7">
    <source>
        <dbReference type="ARBA" id="ARBA00044356"/>
    </source>
</evidence>
<evidence type="ECO:0000313" key="11">
    <source>
        <dbReference type="EMBL" id="KAI9637716.1"/>
    </source>
</evidence>
<dbReference type="InterPro" id="IPR042529">
    <property type="entry name" value="IF_2B-like_C"/>
</dbReference>
<dbReference type="Gene3D" id="3.40.50.10470">
    <property type="entry name" value="Translation initiation factor eif-2b, domain 2"/>
    <property type="match status" value="1"/>
</dbReference>
<feature type="compositionally biased region" description="Low complexity" evidence="10">
    <location>
        <begin position="14"/>
        <end position="38"/>
    </location>
</feature>
<dbReference type="PANTHER" id="PTHR10233:SF14">
    <property type="entry name" value="TRANSLATION INITIATION FACTOR EIF-2B SUBUNIT DELTA"/>
    <property type="match status" value="1"/>
</dbReference>
<dbReference type="GO" id="GO:0005829">
    <property type="term" value="C:cytosol"/>
    <property type="evidence" value="ECO:0007669"/>
    <property type="project" value="UniProtKB-SubCell"/>
</dbReference>
<dbReference type="GeneID" id="77726079"/>
<proteinExistence type="inferred from homology"/>
<organism evidence="11 12">
    <name type="scientific">Dioszegia hungarica</name>
    <dbReference type="NCBI Taxonomy" id="4972"/>
    <lineage>
        <taxon>Eukaryota</taxon>
        <taxon>Fungi</taxon>
        <taxon>Dikarya</taxon>
        <taxon>Basidiomycota</taxon>
        <taxon>Agaricomycotina</taxon>
        <taxon>Tremellomycetes</taxon>
        <taxon>Tremellales</taxon>
        <taxon>Bulleribasidiaceae</taxon>
        <taxon>Dioszegia</taxon>
    </lineage>
</organism>
<dbReference type="RefSeq" id="XP_052947493.1">
    <property type="nucleotide sequence ID" value="XM_053086878.1"/>
</dbReference>
<name>A0AA38HCD8_9TREE</name>
<keyword evidence="3" id="KW-0963">Cytoplasm</keyword>
<evidence type="ECO:0000256" key="5">
    <source>
        <dbReference type="ARBA" id="ARBA00022917"/>
    </source>
</evidence>
<feature type="compositionally biased region" description="Low complexity" evidence="10">
    <location>
        <begin position="67"/>
        <end position="99"/>
    </location>
</feature>
<dbReference type="EMBL" id="JAKWFO010000004">
    <property type="protein sequence ID" value="KAI9637716.1"/>
    <property type="molecule type" value="Genomic_DNA"/>
</dbReference>
<comment type="subcellular location">
    <subcellularLocation>
        <location evidence="1">Cytoplasm</location>
        <location evidence="1">Cytosol</location>
    </subcellularLocation>
</comment>
<dbReference type="AlphaFoldDB" id="A0AA38HCD8"/>
<dbReference type="Pfam" id="PF01008">
    <property type="entry name" value="IF-2B"/>
    <property type="match status" value="1"/>
</dbReference>
<evidence type="ECO:0000256" key="10">
    <source>
        <dbReference type="SAM" id="MobiDB-lite"/>
    </source>
</evidence>
<evidence type="ECO:0000313" key="12">
    <source>
        <dbReference type="Proteomes" id="UP001164286"/>
    </source>
</evidence>
<accession>A0AA38HCD8</accession>